<sequence length="415" mass="46861">MLSASKQNPENSKIIENDEINHTTIESVLEWLSDSSVHPRIKVNTIQWFHIPTLLANFIQPSHPHQHEQEQDQQDPNQLHKQHEQQDEEPAPSAESNNQLLTQLLQALTKFLDQSSDSHTPIPNKRLLHSSLSHLSTSPALTLSMRREIDRCLVALNYVDDSSFAEQKQQPADQTQLEREVAMMRADKDAFVSTVISLQREKDQLRTELASTKQKLDEMERRLTQAQQTIEATQTAVIARTTPVVASDVIVAFSPTHFRLNGSIVTKLTGTHCGCFTKPISKGIHRMSIKTTARVNFGVLDASDYPNRLTFDVYDSPKAALMYNDSGCLYSARRPSVKNTIPQKGQEWSAEADLEKRTLHFFLDGVQQPHHFIDIPVPLVFAIEAYDKDATVEILSWGELKQSHVTFEGTGRKLG</sequence>
<evidence type="ECO:0000256" key="1">
    <source>
        <dbReference type="SAM" id="Coils"/>
    </source>
</evidence>
<dbReference type="Gene3D" id="1.20.5.1000">
    <property type="entry name" value="arf6 gtpase in complex with a specific effector, jip4"/>
    <property type="match status" value="1"/>
</dbReference>
<name>A0ABQ9Y8N3_9EUKA</name>
<evidence type="ECO:0000256" key="2">
    <source>
        <dbReference type="SAM" id="MobiDB-lite"/>
    </source>
</evidence>
<protein>
    <recommendedName>
        <fullName evidence="5">SPRY domain-containing protein</fullName>
    </recommendedName>
</protein>
<accession>A0ABQ9Y8N3</accession>
<dbReference type="Proteomes" id="UP001281761">
    <property type="component" value="Unassembled WGS sequence"/>
</dbReference>
<comment type="caution">
    <text evidence="3">The sequence shown here is derived from an EMBL/GenBank/DDBJ whole genome shotgun (WGS) entry which is preliminary data.</text>
</comment>
<organism evidence="3 4">
    <name type="scientific">Blattamonas nauphoetae</name>
    <dbReference type="NCBI Taxonomy" id="2049346"/>
    <lineage>
        <taxon>Eukaryota</taxon>
        <taxon>Metamonada</taxon>
        <taxon>Preaxostyla</taxon>
        <taxon>Oxymonadida</taxon>
        <taxon>Blattamonas</taxon>
    </lineage>
</organism>
<feature type="region of interest" description="Disordered" evidence="2">
    <location>
        <begin position="63"/>
        <end position="96"/>
    </location>
</feature>
<feature type="coiled-coil region" evidence="1">
    <location>
        <begin position="195"/>
        <end position="236"/>
    </location>
</feature>
<dbReference type="EMBL" id="JARBJD010000025">
    <property type="protein sequence ID" value="KAK2960108.1"/>
    <property type="molecule type" value="Genomic_DNA"/>
</dbReference>
<keyword evidence="1" id="KW-0175">Coiled coil</keyword>
<evidence type="ECO:0000313" key="3">
    <source>
        <dbReference type="EMBL" id="KAK2960108.1"/>
    </source>
</evidence>
<keyword evidence="4" id="KW-1185">Reference proteome</keyword>
<reference evidence="3 4" key="1">
    <citation type="journal article" date="2022" name="bioRxiv">
        <title>Genomics of Preaxostyla Flagellates Illuminates Evolutionary Transitions and the Path Towards Mitochondrial Loss.</title>
        <authorList>
            <person name="Novak L.V.F."/>
            <person name="Treitli S.C."/>
            <person name="Pyrih J."/>
            <person name="Halakuc P."/>
            <person name="Pipaliya S.V."/>
            <person name="Vacek V."/>
            <person name="Brzon O."/>
            <person name="Soukal P."/>
            <person name="Eme L."/>
            <person name="Dacks J.B."/>
            <person name="Karnkowska A."/>
            <person name="Elias M."/>
            <person name="Hampl V."/>
        </authorList>
    </citation>
    <scope>NUCLEOTIDE SEQUENCE [LARGE SCALE GENOMIC DNA]</scope>
    <source>
        <strain evidence="3">NAU3</strain>
        <tissue evidence="3">Gut</tissue>
    </source>
</reference>
<evidence type="ECO:0000313" key="4">
    <source>
        <dbReference type="Proteomes" id="UP001281761"/>
    </source>
</evidence>
<proteinExistence type="predicted"/>
<evidence type="ECO:0008006" key="5">
    <source>
        <dbReference type="Google" id="ProtNLM"/>
    </source>
</evidence>
<gene>
    <name evidence="3" type="ORF">BLNAU_4991</name>
</gene>